<proteinExistence type="predicted"/>
<dbReference type="AlphaFoldDB" id="A0A9J5ZCR1"/>
<evidence type="ECO:0000313" key="1">
    <source>
        <dbReference type="EMBL" id="KAG5610205.1"/>
    </source>
</evidence>
<dbReference type="Proteomes" id="UP000824120">
    <property type="component" value="Chromosome 4"/>
</dbReference>
<keyword evidence="2" id="KW-1185">Reference proteome</keyword>
<organism evidence="1 2">
    <name type="scientific">Solanum commersonii</name>
    <name type="common">Commerson's wild potato</name>
    <name type="synonym">Commerson's nightshade</name>
    <dbReference type="NCBI Taxonomy" id="4109"/>
    <lineage>
        <taxon>Eukaryota</taxon>
        <taxon>Viridiplantae</taxon>
        <taxon>Streptophyta</taxon>
        <taxon>Embryophyta</taxon>
        <taxon>Tracheophyta</taxon>
        <taxon>Spermatophyta</taxon>
        <taxon>Magnoliopsida</taxon>
        <taxon>eudicotyledons</taxon>
        <taxon>Gunneridae</taxon>
        <taxon>Pentapetalae</taxon>
        <taxon>asterids</taxon>
        <taxon>lamiids</taxon>
        <taxon>Solanales</taxon>
        <taxon>Solanaceae</taxon>
        <taxon>Solanoideae</taxon>
        <taxon>Solaneae</taxon>
        <taxon>Solanum</taxon>
    </lineage>
</organism>
<gene>
    <name evidence="1" type="ORF">H5410_021486</name>
</gene>
<dbReference type="EMBL" id="JACXVP010000004">
    <property type="protein sequence ID" value="KAG5610205.1"/>
    <property type="molecule type" value="Genomic_DNA"/>
</dbReference>
<name>A0A9J5ZCR1_SOLCO</name>
<evidence type="ECO:0000313" key="2">
    <source>
        <dbReference type="Proteomes" id="UP000824120"/>
    </source>
</evidence>
<accession>A0A9J5ZCR1</accession>
<sequence length="128" mass="15095">MANEAYNLEELVQYQSFNQLSVECKHILNTDKARIPMLRIKTRRIENAGHQHEHMQKQKTITTKRLTEMKRKILIENTYPRAQVSPIDYFYELRKDGTSATIVVGVDNHNKRRRRLRAATWELVGSSK</sequence>
<reference evidence="1 2" key="1">
    <citation type="submission" date="2020-09" db="EMBL/GenBank/DDBJ databases">
        <title>De no assembly of potato wild relative species, Solanum commersonii.</title>
        <authorList>
            <person name="Cho K."/>
        </authorList>
    </citation>
    <scope>NUCLEOTIDE SEQUENCE [LARGE SCALE GENOMIC DNA]</scope>
    <source>
        <strain evidence="1">LZ3.2</strain>
        <tissue evidence="1">Leaf</tissue>
    </source>
</reference>
<comment type="caution">
    <text evidence="1">The sequence shown here is derived from an EMBL/GenBank/DDBJ whole genome shotgun (WGS) entry which is preliminary data.</text>
</comment>
<protein>
    <submittedName>
        <fullName evidence="1">Uncharacterized protein</fullName>
    </submittedName>
</protein>